<accession>F4WD40</accession>
<dbReference type="Pfam" id="PF00098">
    <property type="entry name" value="zf-CCHC"/>
    <property type="match status" value="1"/>
</dbReference>
<dbReference type="InterPro" id="IPR036875">
    <property type="entry name" value="Znf_CCHC_sf"/>
</dbReference>
<gene>
    <name evidence="3" type="ORF">G5I_03489</name>
</gene>
<dbReference type="PROSITE" id="PS50158">
    <property type="entry name" value="ZF_CCHC"/>
    <property type="match status" value="1"/>
</dbReference>
<reference evidence="3" key="1">
    <citation type="submission" date="2011-02" db="EMBL/GenBank/DDBJ databases">
        <title>The genome of the leaf-cutting ant Acromyrmex echinatior suggests key adaptations to social evolution and fungus farming.</title>
        <authorList>
            <person name="Nygaard S."/>
            <person name="Zhang G."/>
        </authorList>
    </citation>
    <scope>NUCLEOTIDE SEQUENCE</scope>
</reference>
<protein>
    <recommendedName>
        <fullName evidence="2">CCHC-type domain-containing protein</fullName>
    </recommendedName>
</protein>
<dbReference type="InParanoid" id="F4WD40"/>
<keyword evidence="1" id="KW-0479">Metal-binding</keyword>
<dbReference type="EMBL" id="GL888083">
    <property type="protein sequence ID" value="EGI67882.1"/>
    <property type="molecule type" value="Genomic_DNA"/>
</dbReference>
<dbReference type="GO" id="GO:0008270">
    <property type="term" value="F:zinc ion binding"/>
    <property type="evidence" value="ECO:0007669"/>
    <property type="project" value="UniProtKB-KW"/>
</dbReference>
<evidence type="ECO:0000313" key="4">
    <source>
        <dbReference type="Proteomes" id="UP000007755"/>
    </source>
</evidence>
<dbReference type="SMART" id="SM00343">
    <property type="entry name" value="ZnF_C2HC"/>
    <property type="match status" value="1"/>
</dbReference>
<dbReference type="Gene3D" id="4.10.60.10">
    <property type="entry name" value="Zinc finger, CCHC-type"/>
    <property type="match status" value="1"/>
</dbReference>
<feature type="domain" description="CCHC-type" evidence="2">
    <location>
        <begin position="133"/>
        <end position="147"/>
    </location>
</feature>
<evidence type="ECO:0000313" key="3">
    <source>
        <dbReference type="EMBL" id="EGI67882.1"/>
    </source>
</evidence>
<dbReference type="SUPFAM" id="SSF57756">
    <property type="entry name" value="Retrovirus zinc finger-like domains"/>
    <property type="match status" value="1"/>
</dbReference>
<evidence type="ECO:0000256" key="1">
    <source>
        <dbReference type="PROSITE-ProRule" id="PRU00047"/>
    </source>
</evidence>
<organism evidence="4">
    <name type="scientific">Acromyrmex echinatior</name>
    <name type="common">Panamanian leafcutter ant</name>
    <name type="synonym">Acromyrmex octospinosus echinatior</name>
    <dbReference type="NCBI Taxonomy" id="103372"/>
    <lineage>
        <taxon>Eukaryota</taxon>
        <taxon>Metazoa</taxon>
        <taxon>Ecdysozoa</taxon>
        <taxon>Arthropoda</taxon>
        <taxon>Hexapoda</taxon>
        <taxon>Insecta</taxon>
        <taxon>Pterygota</taxon>
        <taxon>Neoptera</taxon>
        <taxon>Endopterygota</taxon>
        <taxon>Hymenoptera</taxon>
        <taxon>Apocrita</taxon>
        <taxon>Aculeata</taxon>
        <taxon>Formicoidea</taxon>
        <taxon>Formicidae</taxon>
        <taxon>Myrmicinae</taxon>
        <taxon>Acromyrmex</taxon>
    </lineage>
</organism>
<dbReference type="GO" id="GO:0003676">
    <property type="term" value="F:nucleic acid binding"/>
    <property type="evidence" value="ECO:0007669"/>
    <property type="project" value="InterPro"/>
</dbReference>
<keyword evidence="1" id="KW-0863">Zinc-finger</keyword>
<evidence type="ECO:0000259" key="2">
    <source>
        <dbReference type="PROSITE" id="PS50158"/>
    </source>
</evidence>
<dbReference type="AlphaFoldDB" id="F4WD40"/>
<dbReference type="Proteomes" id="UP000007755">
    <property type="component" value="Unassembled WGS sequence"/>
</dbReference>
<name>F4WD40_ACREC</name>
<keyword evidence="1" id="KW-0862">Zinc</keyword>
<dbReference type="InterPro" id="IPR001878">
    <property type="entry name" value="Znf_CCHC"/>
</dbReference>
<proteinExistence type="predicted"/>
<sequence length="230" mass="26079">MQALFGRLSPPWDLTEQLDYAHRRNMLPRLQMNLRRDEFSNFVTLELLASRLEVSHKANLTRRAPPTPEKSIFPELAYRPRKPSRSSRVDATEFSVPAIAGSRRAPSHNRAEAAARGAGALATSATTPVRTIKCWNCEKTGHIARECGEMRRPFRRFRRALTLEGRRRKIVSTVPYLGERLPGCLPVTCRWITIGKKLAAIDVRRSRDLLDPLGKEGVVTFSVRHKGRMA</sequence>
<keyword evidence="4" id="KW-1185">Reference proteome</keyword>